<feature type="signal peptide" evidence="1">
    <location>
        <begin position="1"/>
        <end position="27"/>
    </location>
</feature>
<proteinExistence type="predicted"/>
<evidence type="ECO:0000256" key="1">
    <source>
        <dbReference type="SAM" id="SignalP"/>
    </source>
</evidence>
<dbReference type="Proteomes" id="UP000322545">
    <property type="component" value="Unassembled WGS sequence"/>
</dbReference>
<reference evidence="3 4" key="1">
    <citation type="submission" date="2016-11" db="EMBL/GenBank/DDBJ databases">
        <authorList>
            <person name="Varghese N."/>
            <person name="Submissions S."/>
        </authorList>
    </citation>
    <scope>NUCLEOTIDE SEQUENCE [LARGE SCALE GENOMIC DNA]</scope>
    <source>
        <strain evidence="3 4">DSM 28249</strain>
    </source>
</reference>
<gene>
    <name evidence="3" type="ORF">SAMN05443432_108146</name>
</gene>
<keyword evidence="4" id="KW-1185">Reference proteome</keyword>
<dbReference type="InterPro" id="IPR025388">
    <property type="entry name" value="Alginate_export_dom"/>
</dbReference>
<evidence type="ECO:0000313" key="3">
    <source>
        <dbReference type="EMBL" id="SHM51181.1"/>
    </source>
</evidence>
<organism evidence="3 4">
    <name type="scientific">Roseovarius litoreus</name>
    <dbReference type="NCBI Taxonomy" id="1155722"/>
    <lineage>
        <taxon>Bacteria</taxon>
        <taxon>Pseudomonadati</taxon>
        <taxon>Pseudomonadota</taxon>
        <taxon>Alphaproteobacteria</taxon>
        <taxon>Rhodobacterales</taxon>
        <taxon>Roseobacteraceae</taxon>
        <taxon>Roseovarius</taxon>
    </lineage>
</organism>
<dbReference type="AlphaFoldDB" id="A0A1M7JE79"/>
<dbReference type="EMBL" id="FRCB01000008">
    <property type="protein sequence ID" value="SHM51181.1"/>
    <property type="molecule type" value="Genomic_DNA"/>
</dbReference>
<dbReference type="RefSeq" id="WP_223228434.1">
    <property type="nucleotide sequence ID" value="NZ_FRCB01000008.1"/>
</dbReference>
<protein>
    <submittedName>
        <fullName evidence="3">Alginate export</fullName>
    </submittedName>
</protein>
<evidence type="ECO:0000313" key="4">
    <source>
        <dbReference type="Proteomes" id="UP000322545"/>
    </source>
</evidence>
<accession>A0A1M7JE79</accession>
<feature type="chain" id="PRO_5012025748" evidence="1">
    <location>
        <begin position="28"/>
        <end position="577"/>
    </location>
</feature>
<sequence>MSARATAFFSAAACVALAVGAGGPATAQETGGQFGASVLPLGGAAMGQSITHVTVELAASSGEQARDDAALAAARAAVAPLVGSTYAPVLFDAALADLVAEGTVRAARHRTVFDGASSGLGVIVSLDVATDPQSAASTAQPATFPDIIRNDRTRLSFILGGGVGAYSDNNPWFGVPGVFNAGSPIAGNLPGGGTTWAESYLEVGIGGATRLGDSDLYVFGAVSGLYSFSFGQDIFRDDTRDFLHPAKGYVGLLYADPDTDNRLKLSFGRQAWTLNNGFLISMISGSSNAGERGATYLGPRNDTDFSAIATGEFGQSRFSLFYIDPDELEDLESNTTFAGANFGWQFTDAFSADVSYITILTSDSTYRTPSGLALARKGTNTYGLHALWRPTTPDHFWVEGEAYHQTNPDFDMSAQAFYGTVGHVWGSLPWSPSISYRYASFSGDDPNTGTFERFDGLMTNGFGNWLQGMNFGKVYRNANLNTHRIQLNLVPRPGMNLTFSWHNLRADELNNLGANRALSRLSSSDIGNEYTATLRWGINQNQYLQLVASHAVPGKALRDIQADEPWTTLQASLYFSF</sequence>
<feature type="domain" description="Alginate export" evidence="2">
    <location>
        <begin position="254"/>
        <end position="559"/>
    </location>
</feature>
<keyword evidence="1" id="KW-0732">Signal</keyword>
<name>A0A1M7JE79_9RHOB</name>
<evidence type="ECO:0000259" key="2">
    <source>
        <dbReference type="Pfam" id="PF13372"/>
    </source>
</evidence>
<dbReference type="Pfam" id="PF13372">
    <property type="entry name" value="Alginate_exp"/>
    <property type="match status" value="1"/>
</dbReference>